<dbReference type="PROSITE" id="PS00189">
    <property type="entry name" value="LIPOYL"/>
    <property type="match status" value="1"/>
</dbReference>
<keyword evidence="6 7" id="KW-0012">Acyltransferase</keyword>
<evidence type="ECO:0000256" key="3">
    <source>
        <dbReference type="ARBA" id="ARBA00011484"/>
    </source>
</evidence>
<dbReference type="InterPro" id="IPR003016">
    <property type="entry name" value="2-oxoA_DH_lipoyl-BS"/>
</dbReference>
<evidence type="ECO:0000259" key="9">
    <source>
        <dbReference type="PROSITE" id="PS50968"/>
    </source>
</evidence>
<dbReference type="Gene3D" id="2.40.50.100">
    <property type="match status" value="1"/>
</dbReference>
<dbReference type="OrthoDB" id="9805770at2"/>
<feature type="domain" description="Peripheral subunit-binding (PSBD)" evidence="10">
    <location>
        <begin position="123"/>
        <end position="160"/>
    </location>
</feature>
<name>A0A1G7J4Z1_9BACT</name>
<evidence type="ECO:0000313" key="11">
    <source>
        <dbReference type="EMBL" id="SDF20077.1"/>
    </source>
</evidence>
<dbReference type="SUPFAM" id="SSF47005">
    <property type="entry name" value="Peripheral subunit-binding domain of 2-oxo acid dehydrogenase complex"/>
    <property type="match status" value="2"/>
</dbReference>
<dbReference type="GO" id="GO:0016407">
    <property type="term" value="F:acetyltransferase activity"/>
    <property type="evidence" value="ECO:0007669"/>
    <property type="project" value="TreeGrafter"/>
</dbReference>
<dbReference type="RefSeq" id="WP_092152732.1">
    <property type="nucleotide sequence ID" value="NZ_FNBX01000002.1"/>
</dbReference>
<comment type="cofactor">
    <cofactor evidence="1 7">
        <name>(R)-lipoate</name>
        <dbReference type="ChEBI" id="CHEBI:83088"/>
    </cofactor>
</comment>
<dbReference type="InterPro" id="IPR000089">
    <property type="entry name" value="Biotin_lipoyl"/>
</dbReference>
<keyword evidence="12" id="KW-1185">Reference proteome</keyword>
<dbReference type="EMBL" id="FNBX01000002">
    <property type="protein sequence ID" value="SDF20077.1"/>
    <property type="molecule type" value="Genomic_DNA"/>
</dbReference>
<accession>A0A1G7J4Z1</accession>
<dbReference type="InterPro" id="IPR001078">
    <property type="entry name" value="2-oxoacid_DH_actylTfrase"/>
</dbReference>
<comment type="similarity">
    <text evidence="2 7">Belongs to the 2-oxoacid dehydrogenase family.</text>
</comment>
<dbReference type="PROSITE" id="PS51826">
    <property type="entry name" value="PSBD"/>
    <property type="match status" value="2"/>
</dbReference>
<evidence type="ECO:0000256" key="5">
    <source>
        <dbReference type="ARBA" id="ARBA00022823"/>
    </source>
</evidence>
<dbReference type="PANTHER" id="PTHR43178:SF5">
    <property type="entry name" value="LIPOAMIDE ACYLTRANSFERASE COMPONENT OF BRANCHED-CHAIN ALPHA-KETO ACID DEHYDROGENASE COMPLEX, MITOCHONDRIAL"/>
    <property type="match status" value="1"/>
</dbReference>
<dbReference type="InterPro" id="IPR004167">
    <property type="entry name" value="PSBD"/>
</dbReference>
<evidence type="ECO:0000256" key="8">
    <source>
        <dbReference type="SAM" id="MobiDB-lite"/>
    </source>
</evidence>
<dbReference type="PANTHER" id="PTHR43178">
    <property type="entry name" value="DIHYDROLIPOAMIDE ACETYLTRANSFERASE COMPONENT OF PYRUVATE DEHYDROGENASE COMPLEX"/>
    <property type="match status" value="1"/>
</dbReference>
<dbReference type="InterPro" id="IPR011053">
    <property type="entry name" value="Single_hybrid_motif"/>
</dbReference>
<dbReference type="Pfam" id="PF02817">
    <property type="entry name" value="E3_binding"/>
    <property type="match status" value="2"/>
</dbReference>
<dbReference type="InterPro" id="IPR050743">
    <property type="entry name" value="2-oxoacid_DH_E2_comp"/>
</dbReference>
<feature type="domain" description="Peripheral subunit-binding (PSBD)" evidence="10">
    <location>
        <begin position="167"/>
        <end position="204"/>
    </location>
</feature>
<protein>
    <recommendedName>
        <fullName evidence="7">Dihydrolipoamide acetyltransferase component of pyruvate dehydrogenase complex</fullName>
        <ecNumber evidence="7">2.3.1.-</ecNumber>
    </recommendedName>
</protein>
<evidence type="ECO:0000256" key="4">
    <source>
        <dbReference type="ARBA" id="ARBA00022679"/>
    </source>
</evidence>
<dbReference type="Pfam" id="PF00198">
    <property type="entry name" value="2-oxoacid_dh"/>
    <property type="match status" value="1"/>
</dbReference>
<dbReference type="GO" id="GO:0005737">
    <property type="term" value="C:cytoplasm"/>
    <property type="evidence" value="ECO:0007669"/>
    <property type="project" value="TreeGrafter"/>
</dbReference>
<comment type="subunit">
    <text evidence="3">Forms a 24-polypeptide structural core with octahedral symmetry.</text>
</comment>
<dbReference type="CDD" id="cd06849">
    <property type="entry name" value="lipoyl_domain"/>
    <property type="match status" value="1"/>
</dbReference>
<dbReference type="PROSITE" id="PS50968">
    <property type="entry name" value="BIOTINYL_LIPOYL"/>
    <property type="match status" value="1"/>
</dbReference>
<keyword evidence="5 7" id="KW-0450">Lipoyl</keyword>
<dbReference type="SUPFAM" id="SSF51230">
    <property type="entry name" value="Single hybrid motif"/>
    <property type="match status" value="1"/>
</dbReference>
<feature type="domain" description="Lipoyl-binding" evidence="9">
    <location>
        <begin position="2"/>
        <end position="77"/>
    </location>
</feature>
<evidence type="ECO:0000313" key="12">
    <source>
        <dbReference type="Proteomes" id="UP000199355"/>
    </source>
</evidence>
<evidence type="ECO:0000256" key="1">
    <source>
        <dbReference type="ARBA" id="ARBA00001938"/>
    </source>
</evidence>
<gene>
    <name evidence="11" type="ORF">SAMN05192586_102193</name>
</gene>
<dbReference type="AlphaFoldDB" id="A0A1G7J4Z1"/>
<evidence type="ECO:0000256" key="2">
    <source>
        <dbReference type="ARBA" id="ARBA00007317"/>
    </source>
</evidence>
<sequence length="451" mass="47074">MSIELAMPKLGLTMKTGKVSKWFVAEGAAVKKGDGLFEVETDKITNKVESPADGVLFQILVQAGQDVPVQTTVGVLAEPGESPVRVEGGAAPAAGEAAPAPKAGKESAPKAAAQTPSSGGGGLASPAARRLARELGVDLACVTGTGPNGRILERDVQARRELTGKIKITPLAAVVAAKAGLDITTLTGTGEGGKIVREDVERVLHPEKFAAAPTAAAARPADGPGSVPMEGMRKIIADNMQTSLQNSAQLTLVTEADVTPCVELIADFKARFKRDKSFRLSMNDVLILAVSRALLKHPRMNATLADEVITRHGSVHMGVAVALPEGLMVPVLHNAHELGLLEIAKAARELAGRARNGQLTPDDMSGGTFTITNMAHSVVDFFTPILKPGETGILGVGRVVEKPVVREGAVVARSMMGLSLTFDHRVEDGAPAAEFLKTVTEYLANPALLLF</sequence>
<proteinExistence type="inferred from homology"/>
<dbReference type="InterPro" id="IPR023213">
    <property type="entry name" value="CAT-like_dom_sf"/>
</dbReference>
<keyword evidence="11" id="KW-0670">Pyruvate</keyword>
<dbReference type="GO" id="GO:0031405">
    <property type="term" value="F:lipoic acid binding"/>
    <property type="evidence" value="ECO:0007669"/>
    <property type="project" value="TreeGrafter"/>
</dbReference>
<evidence type="ECO:0000256" key="6">
    <source>
        <dbReference type="ARBA" id="ARBA00023315"/>
    </source>
</evidence>
<feature type="region of interest" description="Disordered" evidence="8">
    <location>
        <begin position="80"/>
        <end position="127"/>
    </location>
</feature>
<organism evidence="11 12">
    <name type="scientific">Desulfovibrio legallii</name>
    <dbReference type="NCBI Taxonomy" id="571438"/>
    <lineage>
        <taxon>Bacteria</taxon>
        <taxon>Pseudomonadati</taxon>
        <taxon>Thermodesulfobacteriota</taxon>
        <taxon>Desulfovibrionia</taxon>
        <taxon>Desulfovibrionales</taxon>
        <taxon>Desulfovibrionaceae</taxon>
        <taxon>Desulfovibrio</taxon>
    </lineage>
</organism>
<dbReference type="InterPro" id="IPR036625">
    <property type="entry name" value="E3-bd_dom_sf"/>
</dbReference>
<keyword evidence="4 7" id="KW-0808">Transferase</keyword>
<dbReference type="SUPFAM" id="SSF52777">
    <property type="entry name" value="CoA-dependent acyltransferases"/>
    <property type="match status" value="1"/>
</dbReference>
<evidence type="ECO:0000256" key="7">
    <source>
        <dbReference type="RuleBase" id="RU003423"/>
    </source>
</evidence>
<evidence type="ECO:0000259" key="10">
    <source>
        <dbReference type="PROSITE" id="PS51826"/>
    </source>
</evidence>
<dbReference type="Pfam" id="PF00364">
    <property type="entry name" value="Biotin_lipoyl"/>
    <property type="match status" value="1"/>
</dbReference>
<feature type="compositionally biased region" description="Low complexity" evidence="8">
    <location>
        <begin position="87"/>
        <end position="102"/>
    </location>
</feature>
<reference evidence="12" key="1">
    <citation type="submission" date="2016-10" db="EMBL/GenBank/DDBJ databases">
        <authorList>
            <person name="Varghese N."/>
            <person name="Submissions S."/>
        </authorList>
    </citation>
    <scope>NUCLEOTIDE SEQUENCE [LARGE SCALE GENOMIC DNA]</scope>
    <source>
        <strain evidence="12">KHC7</strain>
    </source>
</reference>
<dbReference type="EC" id="2.3.1.-" evidence="7"/>
<dbReference type="Gene3D" id="3.30.559.10">
    <property type="entry name" value="Chloramphenicol acetyltransferase-like domain"/>
    <property type="match status" value="1"/>
</dbReference>
<dbReference type="STRING" id="571438.SAMN05192586_102193"/>
<dbReference type="Proteomes" id="UP000199355">
    <property type="component" value="Unassembled WGS sequence"/>
</dbReference>
<dbReference type="Gene3D" id="4.10.320.10">
    <property type="entry name" value="E3-binding domain"/>
    <property type="match status" value="2"/>
</dbReference>